<sequence length="85" mass="9562">MILNNGKICHLLPRLLHGKELICLAEQGEVRPQDAAQESYPVDDDLIVVQYVNVIGCSRLHLIDQCGVVIVEFVVPRHVDYGRQV</sequence>
<name>A0A3B1BFV5_9ZZZZ</name>
<reference evidence="1" key="1">
    <citation type="submission" date="2018-06" db="EMBL/GenBank/DDBJ databases">
        <authorList>
            <person name="Zhirakovskaya E."/>
        </authorList>
    </citation>
    <scope>NUCLEOTIDE SEQUENCE</scope>
</reference>
<organism evidence="1">
    <name type="scientific">hydrothermal vent metagenome</name>
    <dbReference type="NCBI Taxonomy" id="652676"/>
    <lineage>
        <taxon>unclassified sequences</taxon>
        <taxon>metagenomes</taxon>
        <taxon>ecological metagenomes</taxon>
    </lineage>
</organism>
<evidence type="ECO:0000313" key="1">
    <source>
        <dbReference type="EMBL" id="VAX13331.1"/>
    </source>
</evidence>
<dbReference type="AlphaFoldDB" id="A0A3B1BFV5"/>
<protein>
    <submittedName>
        <fullName evidence="1">Uncharacterized protein</fullName>
    </submittedName>
</protein>
<accession>A0A3B1BFV5</accession>
<dbReference type="EMBL" id="UOFZ01000113">
    <property type="protein sequence ID" value="VAX13331.1"/>
    <property type="molecule type" value="Genomic_DNA"/>
</dbReference>
<gene>
    <name evidence="1" type="ORF">MNBD_GAMMA24-2068</name>
</gene>
<proteinExistence type="predicted"/>